<evidence type="ECO:0000313" key="3">
    <source>
        <dbReference type="EMBL" id="AYV75566.1"/>
    </source>
</evidence>
<feature type="transmembrane region" description="Helical" evidence="1">
    <location>
        <begin position="203"/>
        <end position="220"/>
    </location>
</feature>
<dbReference type="EMBL" id="MK071980">
    <property type="protein sequence ID" value="AYV75566.1"/>
    <property type="molecule type" value="Genomic_DNA"/>
</dbReference>
<evidence type="ECO:0000256" key="1">
    <source>
        <dbReference type="SAM" id="Phobius"/>
    </source>
</evidence>
<organism evidence="3">
    <name type="scientific">Terrestrivirus sp</name>
    <dbReference type="NCBI Taxonomy" id="2487775"/>
    <lineage>
        <taxon>Viruses</taxon>
        <taxon>Varidnaviria</taxon>
        <taxon>Bamfordvirae</taxon>
        <taxon>Nucleocytoviricota</taxon>
        <taxon>Megaviricetes</taxon>
        <taxon>Imitervirales</taxon>
        <taxon>Mimiviridae</taxon>
        <taxon>Klosneuvirinae</taxon>
    </lineage>
</organism>
<proteinExistence type="predicted"/>
<protein>
    <recommendedName>
        <fullName evidence="2">Inositolphosphotransferase Aur1/Ipt1 domain-containing protein</fullName>
    </recommendedName>
</protein>
<keyword evidence="1" id="KW-1133">Transmembrane helix</keyword>
<evidence type="ECO:0000259" key="2">
    <source>
        <dbReference type="Pfam" id="PF14378"/>
    </source>
</evidence>
<feature type="transmembrane region" description="Helical" evidence="1">
    <location>
        <begin position="45"/>
        <end position="65"/>
    </location>
</feature>
<feature type="transmembrane region" description="Helical" evidence="1">
    <location>
        <begin position="225"/>
        <end position="243"/>
    </location>
</feature>
<keyword evidence="1" id="KW-0472">Membrane</keyword>
<reference evidence="3" key="1">
    <citation type="submission" date="2018-10" db="EMBL/GenBank/DDBJ databases">
        <title>Hidden diversity of soil giant viruses.</title>
        <authorList>
            <person name="Schulz F."/>
            <person name="Alteio L."/>
            <person name="Goudeau D."/>
            <person name="Ryan E.M."/>
            <person name="Malmstrom R.R."/>
            <person name="Blanchard J."/>
            <person name="Woyke T."/>
        </authorList>
    </citation>
    <scope>NUCLEOTIDE SEQUENCE</scope>
    <source>
        <strain evidence="3">TEV1</strain>
    </source>
</reference>
<name>A0A3G4ZL59_9VIRU</name>
<gene>
    <name evidence="3" type="ORF">Terrestrivirus2_74</name>
</gene>
<feature type="transmembrane region" description="Helical" evidence="1">
    <location>
        <begin position="120"/>
        <end position="142"/>
    </location>
</feature>
<sequence length="244" mass="28224">MPIQYTETSMNPSEIVAYYSLYALTGIILFGIGNNSLGLSLYDTYKLLSVVGVGIVGGYQLYFWIQRYTQAHKKAIILETFIDDFIPFVPEMIIVYSPLYYVTFALVIVTISDYEQLVDYIFAALVLLTLQVLCFYSCPTTVPDSYRLFLDNNKEKYNRKNIFSQYTIRLLKYVQTFDEMHNACPSAHCSFAVLLSFMLIDKLYYFSIMFPIMIAMSCLLTKQHVIVDTFFGFALGYFVGFYFM</sequence>
<feature type="transmembrane region" description="Helical" evidence="1">
    <location>
        <begin position="15"/>
        <end position="33"/>
    </location>
</feature>
<accession>A0A3G4ZL59</accession>
<feature type="transmembrane region" description="Helical" evidence="1">
    <location>
        <begin position="85"/>
        <end position="108"/>
    </location>
</feature>
<keyword evidence="1" id="KW-0812">Transmembrane</keyword>
<feature type="domain" description="Inositolphosphotransferase Aur1/Ipt1" evidence="2">
    <location>
        <begin position="94"/>
        <end position="235"/>
    </location>
</feature>
<dbReference type="Pfam" id="PF14378">
    <property type="entry name" value="PAP2_3"/>
    <property type="match status" value="1"/>
</dbReference>
<dbReference type="GO" id="GO:0016020">
    <property type="term" value="C:membrane"/>
    <property type="evidence" value="ECO:0007669"/>
    <property type="project" value="UniProtKB-SubCell"/>
</dbReference>
<dbReference type="InterPro" id="IPR026841">
    <property type="entry name" value="Aur1/Ipt1"/>
</dbReference>